<feature type="signal peptide" evidence="2">
    <location>
        <begin position="1"/>
        <end position="24"/>
    </location>
</feature>
<protein>
    <recommendedName>
        <fullName evidence="3">SLH domain-containing protein</fullName>
    </recommendedName>
</protein>
<evidence type="ECO:0000259" key="3">
    <source>
        <dbReference type="PROSITE" id="PS51272"/>
    </source>
</evidence>
<dbReference type="InterPro" id="IPR001119">
    <property type="entry name" value="SLH_dom"/>
</dbReference>
<reference evidence="4" key="1">
    <citation type="submission" date="2020-02" db="EMBL/GenBank/DDBJ databases">
        <authorList>
            <person name="Meier V. D."/>
        </authorList>
    </citation>
    <scope>NUCLEOTIDE SEQUENCE</scope>
    <source>
        <strain evidence="4">AVDCRST_MAG57</strain>
    </source>
</reference>
<gene>
    <name evidence="4" type="ORF">AVDCRST_MAG57-3616</name>
</gene>
<proteinExistence type="predicted"/>
<feature type="domain" description="SLH" evidence="3">
    <location>
        <begin position="608"/>
        <end position="671"/>
    </location>
</feature>
<dbReference type="InterPro" id="IPR013211">
    <property type="entry name" value="LVIVD"/>
</dbReference>
<dbReference type="AlphaFoldDB" id="A0A6J4JHG2"/>
<evidence type="ECO:0000256" key="1">
    <source>
        <dbReference type="SAM" id="MobiDB-lite"/>
    </source>
</evidence>
<sequence length="743" mass="78927">MRIPLTWSFPIVAGVLVISGTALAHTPAGELPESEQAALMEQARALLGPIAAAPASEGEAGPGDVASDGFELVGHDPLLGRGMNAALAVHGDHAYVGSRTDGQPQHESPGILVVDVSDPAAPEVVHEIGRPDAAEIGETSRELRIWPEQDLLMVLNFGCSSAIHACASGEARSSRVTFFDIAGEKAAAPELVATYEPTRTPHEFYLWVDPAAPAERAMIFQTTPTSSKTQPNMIVTDISNVRDAMIPEAERFPETKWFADFDAGELENGEEQDRRLHSMGISNDGKRAYLSFLGSGFLVLDTSEVVTGAPEPSIQLITPPENRVVWTNPGAHSSVKIPGKDAIFVTDEVYGDALDPITGQDHGCPWGWVRTIDISNPAAPAIMAEYKQEENDPAYCESGAGADPANTTFTSYSAHNPTLTPDLALLSWHSAGLEAVDISDPAKPVRAGTFKPEPLPSVTTEDPALSAGQDKVVMWSYPIIKDGLVYVVDLRNGLYILKYTGEHADQVATTSFLEGNSNLGDALRYENPTVPRARLVDDACPEGGVPDSGRTDADGNTHERAIECMLWWGIANGQSDTRYDTAGSVSRGQMASLLAGLITKSGGTLPSDAPDAFTDDDGSVHEGSINALAALGVVNGVGGGRFAPEDSVRRGQVAKLLVRGYEAVSERSLAASQDFFSDDNGSTHEQDINRSAAAGFTEGRVNGFEPESLTQRDQMASLLARTLDLLVEEGTTEPKEPEPAPAA</sequence>
<feature type="domain" description="SLH" evidence="3">
    <location>
        <begin position="672"/>
        <end position="733"/>
    </location>
</feature>
<evidence type="ECO:0000256" key="2">
    <source>
        <dbReference type="SAM" id="SignalP"/>
    </source>
</evidence>
<dbReference type="Pfam" id="PF00395">
    <property type="entry name" value="SLH"/>
    <property type="match status" value="1"/>
</dbReference>
<organism evidence="4">
    <name type="scientific">uncultured Blastococcus sp</name>
    <dbReference type="NCBI Taxonomy" id="217144"/>
    <lineage>
        <taxon>Bacteria</taxon>
        <taxon>Bacillati</taxon>
        <taxon>Actinomycetota</taxon>
        <taxon>Actinomycetes</taxon>
        <taxon>Geodermatophilales</taxon>
        <taxon>Geodermatophilaceae</taxon>
        <taxon>Blastococcus</taxon>
        <taxon>environmental samples</taxon>
    </lineage>
</organism>
<dbReference type="EMBL" id="CADCTI010000294">
    <property type="protein sequence ID" value="CAA9279099.1"/>
    <property type="molecule type" value="Genomic_DNA"/>
</dbReference>
<dbReference type="Pfam" id="PF08309">
    <property type="entry name" value="LVIVD"/>
    <property type="match status" value="3"/>
</dbReference>
<dbReference type="PROSITE" id="PS51272">
    <property type="entry name" value="SLH"/>
    <property type="match status" value="2"/>
</dbReference>
<name>A0A6J4JHG2_9ACTN</name>
<accession>A0A6J4JHG2</accession>
<feature type="chain" id="PRO_5027114634" description="SLH domain-containing protein" evidence="2">
    <location>
        <begin position="25"/>
        <end position="743"/>
    </location>
</feature>
<keyword evidence="2" id="KW-0732">Signal</keyword>
<evidence type="ECO:0000313" key="4">
    <source>
        <dbReference type="EMBL" id="CAA9279099.1"/>
    </source>
</evidence>
<feature type="region of interest" description="Disordered" evidence="1">
    <location>
        <begin position="536"/>
        <end position="555"/>
    </location>
</feature>